<dbReference type="HOGENOM" id="CLU_1917361_0_0_1"/>
<protein>
    <submittedName>
        <fullName evidence="1">Uncharacterized protein</fullName>
    </submittedName>
</protein>
<accession>A0A0C9XRG0</accession>
<gene>
    <name evidence="1" type="ORF">K443DRAFT_166517</name>
</gene>
<dbReference type="AlphaFoldDB" id="A0A0C9XRG0"/>
<dbReference type="Proteomes" id="UP000054477">
    <property type="component" value="Unassembled WGS sequence"/>
</dbReference>
<organism evidence="1 2">
    <name type="scientific">Laccaria amethystina LaAM-08-1</name>
    <dbReference type="NCBI Taxonomy" id="1095629"/>
    <lineage>
        <taxon>Eukaryota</taxon>
        <taxon>Fungi</taxon>
        <taxon>Dikarya</taxon>
        <taxon>Basidiomycota</taxon>
        <taxon>Agaricomycotina</taxon>
        <taxon>Agaricomycetes</taxon>
        <taxon>Agaricomycetidae</taxon>
        <taxon>Agaricales</taxon>
        <taxon>Agaricineae</taxon>
        <taxon>Hydnangiaceae</taxon>
        <taxon>Laccaria</taxon>
    </lineage>
</organism>
<evidence type="ECO:0000313" key="2">
    <source>
        <dbReference type="Proteomes" id="UP000054477"/>
    </source>
</evidence>
<dbReference type="STRING" id="1095629.A0A0C9XRG0"/>
<keyword evidence="2" id="KW-1185">Reference proteome</keyword>
<evidence type="ECO:0000313" key="1">
    <source>
        <dbReference type="EMBL" id="KIK07591.1"/>
    </source>
</evidence>
<reference evidence="2" key="2">
    <citation type="submission" date="2015-01" db="EMBL/GenBank/DDBJ databases">
        <title>Evolutionary Origins and Diversification of the Mycorrhizal Mutualists.</title>
        <authorList>
            <consortium name="DOE Joint Genome Institute"/>
            <consortium name="Mycorrhizal Genomics Consortium"/>
            <person name="Kohler A."/>
            <person name="Kuo A."/>
            <person name="Nagy L.G."/>
            <person name="Floudas D."/>
            <person name="Copeland A."/>
            <person name="Barry K.W."/>
            <person name="Cichocki N."/>
            <person name="Veneault-Fourrey C."/>
            <person name="LaButti K."/>
            <person name="Lindquist E.A."/>
            <person name="Lipzen A."/>
            <person name="Lundell T."/>
            <person name="Morin E."/>
            <person name="Murat C."/>
            <person name="Riley R."/>
            <person name="Ohm R."/>
            <person name="Sun H."/>
            <person name="Tunlid A."/>
            <person name="Henrissat B."/>
            <person name="Grigoriev I.V."/>
            <person name="Hibbett D.S."/>
            <person name="Martin F."/>
        </authorList>
    </citation>
    <scope>NUCLEOTIDE SEQUENCE [LARGE SCALE GENOMIC DNA]</scope>
    <source>
        <strain evidence="2">LaAM-08-1</strain>
    </source>
</reference>
<name>A0A0C9XRG0_9AGAR</name>
<sequence>MAAKWATTLSTSATYTPPHISHTDKLLVSRITLPVHPCVTYARFEPQSKSHLTALPNHETIELARRFLLSRNAFKPLLDSMMFSAHSGTCPFIYVFMISQRNFVENTLQSLKELSFSGLTSEYFHTPFFLYI</sequence>
<dbReference type="EMBL" id="KN838546">
    <property type="protein sequence ID" value="KIK07591.1"/>
    <property type="molecule type" value="Genomic_DNA"/>
</dbReference>
<reference evidence="1 2" key="1">
    <citation type="submission" date="2014-04" db="EMBL/GenBank/DDBJ databases">
        <authorList>
            <consortium name="DOE Joint Genome Institute"/>
            <person name="Kuo A."/>
            <person name="Kohler A."/>
            <person name="Nagy L.G."/>
            <person name="Floudas D."/>
            <person name="Copeland A."/>
            <person name="Barry K.W."/>
            <person name="Cichocki N."/>
            <person name="Veneault-Fourrey C."/>
            <person name="LaButti K."/>
            <person name="Lindquist E.A."/>
            <person name="Lipzen A."/>
            <person name="Lundell T."/>
            <person name="Morin E."/>
            <person name="Murat C."/>
            <person name="Sun H."/>
            <person name="Tunlid A."/>
            <person name="Henrissat B."/>
            <person name="Grigoriev I.V."/>
            <person name="Hibbett D.S."/>
            <person name="Martin F."/>
            <person name="Nordberg H.P."/>
            <person name="Cantor M.N."/>
            <person name="Hua S.X."/>
        </authorList>
    </citation>
    <scope>NUCLEOTIDE SEQUENCE [LARGE SCALE GENOMIC DNA]</scope>
    <source>
        <strain evidence="1 2">LaAM-08-1</strain>
    </source>
</reference>
<proteinExistence type="predicted"/>